<protein>
    <submittedName>
        <fullName evidence="4">Uncharacterized protein</fullName>
    </submittedName>
</protein>
<accession>A0A1E3B3P2</accession>
<dbReference type="Gene3D" id="3.40.50.720">
    <property type="entry name" value="NAD(P)-binding Rossmann-like Domain"/>
    <property type="match status" value="1"/>
</dbReference>
<reference evidence="4 5" key="1">
    <citation type="journal article" date="2016" name="BMC Genomics">
        <title>Comparative genomic and transcriptomic analyses of the Fuzhuan brick tea-fermentation fungus Aspergillus cristatus.</title>
        <authorList>
            <person name="Ge Y."/>
            <person name="Wang Y."/>
            <person name="Liu Y."/>
            <person name="Tan Y."/>
            <person name="Ren X."/>
            <person name="Zhang X."/>
            <person name="Hyde K.D."/>
            <person name="Liu Y."/>
            <person name="Liu Z."/>
        </authorList>
    </citation>
    <scope>NUCLEOTIDE SEQUENCE [LARGE SCALE GENOMIC DNA]</scope>
    <source>
        <strain evidence="4 5">GZAAS20.1005</strain>
    </source>
</reference>
<dbReference type="InterPro" id="IPR020904">
    <property type="entry name" value="Sc_DH/Rdtase_CS"/>
</dbReference>
<dbReference type="EMBL" id="JXNT01000015">
    <property type="protein sequence ID" value="ODM15585.1"/>
    <property type="molecule type" value="Genomic_DNA"/>
</dbReference>
<dbReference type="PROSITE" id="PS00061">
    <property type="entry name" value="ADH_SHORT"/>
    <property type="match status" value="1"/>
</dbReference>
<dbReference type="AlphaFoldDB" id="A0A1E3B3P2"/>
<dbReference type="InterPro" id="IPR002347">
    <property type="entry name" value="SDR_fam"/>
</dbReference>
<dbReference type="STRING" id="573508.A0A1E3B3P2"/>
<dbReference type="GO" id="GO:0016491">
    <property type="term" value="F:oxidoreductase activity"/>
    <property type="evidence" value="ECO:0007669"/>
    <property type="project" value="UniProtKB-KW"/>
</dbReference>
<name>A0A1E3B3P2_ASPCR</name>
<evidence type="ECO:0000313" key="5">
    <source>
        <dbReference type="Proteomes" id="UP000094569"/>
    </source>
</evidence>
<keyword evidence="2" id="KW-0521">NADP</keyword>
<dbReference type="PRINTS" id="PR00081">
    <property type="entry name" value="GDHRDH"/>
</dbReference>
<evidence type="ECO:0000313" key="4">
    <source>
        <dbReference type="EMBL" id="ODM15585.1"/>
    </source>
</evidence>
<keyword evidence="3" id="KW-0560">Oxidoreductase</keyword>
<dbReference type="VEuPathDB" id="FungiDB:SI65_08819"/>
<dbReference type="CDD" id="cd05233">
    <property type="entry name" value="SDR_c"/>
    <property type="match status" value="1"/>
</dbReference>
<evidence type="ECO:0000256" key="1">
    <source>
        <dbReference type="ARBA" id="ARBA00006484"/>
    </source>
</evidence>
<evidence type="ECO:0000256" key="2">
    <source>
        <dbReference type="ARBA" id="ARBA00022857"/>
    </source>
</evidence>
<keyword evidence="5" id="KW-1185">Reference proteome</keyword>
<dbReference type="Pfam" id="PF13561">
    <property type="entry name" value="adh_short_C2"/>
    <property type="match status" value="1"/>
</dbReference>
<dbReference type="SUPFAM" id="SSF51735">
    <property type="entry name" value="NAD(P)-binding Rossmann-fold domains"/>
    <property type="match status" value="1"/>
</dbReference>
<dbReference type="PANTHER" id="PTHR24321">
    <property type="entry name" value="DEHYDROGENASES, SHORT CHAIN"/>
    <property type="match status" value="1"/>
</dbReference>
<sequence>MASMQNKVFAIFGGASGMGLVTARFLLARGARVAVCDISADNLKQLHTSLPTDQSSHCFVQTGSVTDESAVEAFLTKTKSNFGKLNGVANYAGVPGHELGTEAIWQTSQEEYHFIMDVNVRGLFNVLTVSLRPGFLEDDSNVVHIGSMFSLQGFRNGAVYAASKHAALGMVRSAAKETGARTRVNCMLPGSIDTPMHQANLARIKDFDPAPKTAIPRDGRAGEVASVAVFLLSDESSYVTGAA</sequence>
<comment type="similarity">
    <text evidence="1">Belongs to the short-chain dehydrogenases/reductases (SDR) family.</text>
</comment>
<evidence type="ECO:0000256" key="3">
    <source>
        <dbReference type="ARBA" id="ARBA00023002"/>
    </source>
</evidence>
<dbReference type="PANTHER" id="PTHR24321:SF8">
    <property type="entry name" value="ESTRADIOL 17-BETA-DEHYDROGENASE 8-RELATED"/>
    <property type="match status" value="1"/>
</dbReference>
<dbReference type="Proteomes" id="UP000094569">
    <property type="component" value="Unassembled WGS sequence"/>
</dbReference>
<proteinExistence type="inferred from homology"/>
<comment type="caution">
    <text evidence="4">The sequence shown here is derived from an EMBL/GenBank/DDBJ whole genome shotgun (WGS) entry which is preliminary data.</text>
</comment>
<dbReference type="InterPro" id="IPR036291">
    <property type="entry name" value="NAD(P)-bd_dom_sf"/>
</dbReference>
<gene>
    <name evidence="4" type="ORF">SI65_08819</name>
</gene>
<dbReference type="GO" id="GO:0044550">
    <property type="term" value="P:secondary metabolite biosynthetic process"/>
    <property type="evidence" value="ECO:0007669"/>
    <property type="project" value="UniProtKB-ARBA"/>
</dbReference>
<organism evidence="4 5">
    <name type="scientific">Aspergillus cristatus</name>
    <name type="common">Chinese Fuzhuan brick tea-fermentation fungus</name>
    <name type="synonym">Eurotium cristatum</name>
    <dbReference type="NCBI Taxonomy" id="573508"/>
    <lineage>
        <taxon>Eukaryota</taxon>
        <taxon>Fungi</taxon>
        <taxon>Dikarya</taxon>
        <taxon>Ascomycota</taxon>
        <taxon>Pezizomycotina</taxon>
        <taxon>Eurotiomycetes</taxon>
        <taxon>Eurotiomycetidae</taxon>
        <taxon>Eurotiales</taxon>
        <taxon>Aspergillaceae</taxon>
        <taxon>Aspergillus</taxon>
        <taxon>Aspergillus subgen. Aspergillus</taxon>
    </lineage>
</organism>
<dbReference type="OrthoDB" id="1669814at2759"/>